<sequence>MREVEKIAVVTGASRGAGKGIALALGAAGMTVYVTARSVADGDSPHGGTIGQTAEQVGRAGGKGIAVAVDHADDAAVAAFFQRIAREHGRLDILVNNAANLAAAPTAGGFWTKPLASADLLEVGLRSHFVSSYHAAPLLIANGRGLIVNTGHYGAVSYHHGPAYGAQKAGSDKMAADMAKELRPYNVSANAIWMGGLDTERARAYLDSLAPEARPAAKRESPRFTGRVIAALYACEQRMALSGRALIGAELGALLGVTDVDGSRPISYRYTMGGPPELHPSLSA</sequence>
<accession>A0AB38TWX2</accession>
<dbReference type="AlphaFoldDB" id="A0AB38TWX2"/>
<evidence type="ECO:0000313" key="2">
    <source>
        <dbReference type="EMBL" id="UWX72052.1"/>
    </source>
</evidence>
<proteinExistence type="inferred from homology"/>
<dbReference type="PANTHER" id="PTHR44147:SF2">
    <property type="entry name" value="DEHYDROGENASE_REDUCTASE SDR FAMILY MEMBER 1"/>
    <property type="match status" value="1"/>
</dbReference>
<name>A0AB38TWX2_BURGA</name>
<dbReference type="InterPro" id="IPR002347">
    <property type="entry name" value="SDR_fam"/>
</dbReference>
<dbReference type="Proteomes" id="UP001059745">
    <property type="component" value="Chromosome 1"/>
</dbReference>
<dbReference type="Pfam" id="PF00106">
    <property type="entry name" value="adh_short"/>
    <property type="match status" value="1"/>
</dbReference>
<gene>
    <name evidence="2" type="ORF">NYZ96_12030</name>
</gene>
<comment type="similarity">
    <text evidence="1">Belongs to the short-chain dehydrogenases/reductases (SDR) family.</text>
</comment>
<protein>
    <submittedName>
        <fullName evidence="2">SDR family NAD(P)-dependent oxidoreductase</fullName>
    </submittedName>
</protein>
<dbReference type="InterPro" id="IPR036291">
    <property type="entry name" value="NAD(P)-bd_dom_sf"/>
</dbReference>
<dbReference type="PRINTS" id="PR00080">
    <property type="entry name" value="SDRFAMILY"/>
</dbReference>
<dbReference type="PRINTS" id="PR00081">
    <property type="entry name" value="GDHRDH"/>
</dbReference>
<evidence type="ECO:0000256" key="1">
    <source>
        <dbReference type="RuleBase" id="RU000363"/>
    </source>
</evidence>
<dbReference type="PANTHER" id="PTHR44147">
    <property type="entry name" value="DEHYDROGENASE/REDUCTASE SDR FAMILY MEMBER 1"/>
    <property type="match status" value="1"/>
</dbReference>
<dbReference type="SUPFAM" id="SSF51735">
    <property type="entry name" value="NAD(P)-binding Rossmann-fold domains"/>
    <property type="match status" value="1"/>
</dbReference>
<evidence type="ECO:0000313" key="3">
    <source>
        <dbReference type="Proteomes" id="UP001059745"/>
    </source>
</evidence>
<organism evidence="2 3">
    <name type="scientific">Burkholderia gladioli</name>
    <name type="common">Pseudomonas marginata</name>
    <name type="synonym">Phytomonas marginata</name>
    <dbReference type="NCBI Taxonomy" id="28095"/>
    <lineage>
        <taxon>Bacteria</taxon>
        <taxon>Pseudomonadati</taxon>
        <taxon>Pseudomonadota</taxon>
        <taxon>Betaproteobacteria</taxon>
        <taxon>Burkholderiales</taxon>
        <taxon>Burkholderiaceae</taxon>
        <taxon>Burkholderia</taxon>
    </lineage>
</organism>
<dbReference type="EMBL" id="CP104214">
    <property type="protein sequence ID" value="UWX72052.1"/>
    <property type="molecule type" value="Genomic_DNA"/>
</dbReference>
<dbReference type="RefSeq" id="WP_202863804.1">
    <property type="nucleotide sequence ID" value="NZ_CADEQC010000002.1"/>
</dbReference>
<reference evidence="2" key="1">
    <citation type="submission" date="2022-09" db="EMBL/GenBank/DDBJ databases">
        <title>Genomic of Burkholderia gladioli.</title>
        <authorList>
            <person name="Wu H."/>
        </authorList>
    </citation>
    <scope>NUCLEOTIDE SEQUENCE</scope>
    <source>
        <strain evidence="2">ZN-S4</strain>
    </source>
</reference>
<dbReference type="Gene3D" id="3.40.50.720">
    <property type="entry name" value="NAD(P)-binding Rossmann-like Domain"/>
    <property type="match status" value="1"/>
</dbReference>